<reference evidence="2 3" key="1">
    <citation type="submission" date="2019-02" db="EMBL/GenBank/DDBJ databases">
        <title>Genomic plasticity associated with the antimicrobial resistance in Vibrio cholerae.</title>
        <authorList>
            <person name="Verma J."/>
            <person name="Bag S."/>
            <person name="Saha B."/>
            <person name="Kumar P."/>
            <person name="Ghosh T.S."/>
            <person name="Dayal M."/>
            <person name="Senapati T."/>
            <person name="Mehra S."/>
            <person name="Dey P."/>
            <person name="Desigamani A."/>
            <person name="Kumar D."/>
            <person name="Rana P."/>
            <person name="Kumar B."/>
            <person name="Maiti T.K."/>
            <person name="Sharma N.C."/>
            <person name="Bhadra R.K."/>
            <person name="Mutreja A."/>
            <person name="Nair G.B."/>
            <person name="Ramamurthy T."/>
            <person name="Das B."/>
        </authorList>
    </citation>
    <scope>NUCLEOTIDE SEQUENCE [LARGE SCALE GENOMIC DNA]</scope>
    <source>
        <strain evidence="2 3">IDH06781</strain>
    </source>
</reference>
<dbReference type="EMBL" id="SISP01000020">
    <property type="protein sequence ID" value="TBM41376.1"/>
    <property type="molecule type" value="Genomic_DNA"/>
</dbReference>
<dbReference type="Gene3D" id="2.60.40.2030">
    <property type="match status" value="1"/>
</dbReference>
<dbReference type="InterPro" id="IPR024079">
    <property type="entry name" value="MetalloPept_cat_dom_sf"/>
</dbReference>
<keyword evidence="1" id="KW-0732">Signal</keyword>
<dbReference type="RefSeq" id="WP_154715477.1">
    <property type="nucleotide sequence ID" value="NZ_POTE01000091.1"/>
</dbReference>
<evidence type="ECO:0000313" key="3">
    <source>
        <dbReference type="Proteomes" id="UP000294145"/>
    </source>
</evidence>
<accession>A0A7Z7YCP3</accession>
<organism evidence="2 3">
    <name type="scientific">Vibrio cholerae</name>
    <dbReference type="NCBI Taxonomy" id="666"/>
    <lineage>
        <taxon>Bacteria</taxon>
        <taxon>Pseudomonadati</taxon>
        <taxon>Pseudomonadota</taxon>
        <taxon>Gammaproteobacteria</taxon>
        <taxon>Vibrionales</taxon>
        <taxon>Vibrionaceae</taxon>
        <taxon>Vibrio</taxon>
    </lineage>
</organism>
<dbReference type="Gene3D" id="3.40.390.10">
    <property type="entry name" value="Collagenase (Catalytic Domain)"/>
    <property type="match status" value="1"/>
</dbReference>
<dbReference type="Proteomes" id="UP000294145">
    <property type="component" value="Unassembled WGS sequence"/>
</dbReference>
<dbReference type="InterPro" id="IPR038081">
    <property type="entry name" value="CalX-like_sf"/>
</dbReference>
<comment type="caution">
    <text evidence="2">The sequence shown here is derived from an EMBL/GenBank/DDBJ whole genome shotgun (WGS) entry which is preliminary data.</text>
</comment>
<protein>
    <recommendedName>
        <fullName evidence="4">Peptidase M10 metallopeptidase domain-containing protein</fullName>
    </recommendedName>
</protein>
<dbReference type="GO" id="GO:0008237">
    <property type="term" value="F:metallopeptidase activity"/>
    <property type="evidence" value="ECO:0007669"/>
    <property type="project" value="InterPro"/>
</dbReference>
<evidence type="ECO:0000256" key="1">
    <source>
        <dbReference type="SAM" id="SignalP"/>
    </source>
</evidence>
<gene>
    <name evidence="2" type="ORF">EYB64_12435</name>
</gene>
<sequence>MKTLKALSVLCALMSSSVFAATIDTAFVIDNAVIASEGREAVDNQIANAIHLSNKTLSLAGLQYQREVKMVFNEEANSNVASATLGSGGALDGVLAACEEVKQAKYNHFDNVVWLVPTTGNVYRTGNEGYCNDTDHHVVVVAIDSVTDLSHVIAHELGHADGMSHASADSVYASEGKVLLMSSSLAEGLSSESELLTLTDISNMQNAALVADQWPKYFDQPRSPAPAALGTVSMLPEQTSLNFAAGEASFRFALSAPLLDDVSIEFYTHGIEAKPGVDYRETISRITLLAGQTEAVMDVPMITTAKRYTDKRFEVGVRYGDKVTADSKVVVTLTANATPAQDGGSGGGSLNPLYILFLLTLVLIRKVK</sequence>
<name>A0A7Z7YCP3_VIBCL</name>
<dbReference type="SUPFAM" id="SSF141072">
    <property type="entry name" value="CalX-like"/>
    <property type="match status" value="1"/>
</dbReference>
<dbReference type="NCBIfam" id="NF038115">
    <property type="entry name" value="SVAGG"/>
    <property type="match status" value="1"/>
</dbReference>
<evidence type="ECO:0008006" key="4">
    <source>
        <dbReference type="Google" id="ProtNLM"/>
    </source>
</evidence>
<dbReference type="AlphaFoldDB" id="A0A7Z7YCP3"/>
<evidence type="ECO:0000313" key="2">
    <source>
        <dbReference type="EMBL" id="TBM41376.1"/>
    </source>
</evidence>
<feature type="signal peptide" evidence="1">
    <location>
        <begin position="1"/>
        <end position="20"/>
    </location>
</feature>
<feature type="chain" id="PRO_5030902147" description="Peptidase M10 metallopeptidase domain-containing protein" evidence="1">
    <location>
        <begin position="21"/>
        <end position="368"/>
    </location>
</feature>
<dbReference type="SUPFAM" id="SSF55486">
    <property type="entry name" value="Metalloproteases ('zincins'), catalytic domain"/>
    <property type="match status" value="1"/>
</dbReference>
<proteinExistence type="predicted"/>